<reference evidence="1" key="1">
    <citation type="submission" date="2025-08" db="UniProtKB">
        <authorList>
            <consortium name="Ensembl"/>
        </authorList>
    </citation>
    <scope>IDENTIFICATION</scope>
</reference>
<evidence type="ECO:0000313" key="1">
    <source>
        <dbReference type="Ensembl" id="ENSCCRP00000084168.2"/>
    </source>
</evidence>
<proteinExistence type="predicted"/>
<dbReference type="Proteomes" id="UP001108240">
    <property type="component" value="Unplaced"/>
</dbReference>
<protein>
    <submittedName>
        <fullName evidence="1">Uncharacterized protein</fullName>
    </submittedName>
</protein>
<name>A0A8C1HYK7_CYPCA</name>
<keyword evidence="2" id="KW-1185">Reference proteome</keyword>
<dbReference type="Ensembl" id="ENSCCRT00000091398.2">
    <property type="protein sequence ID" value="ENSCCRP00000084168.2"/>
    <property type="gene ID" value="ENSCCRG00000045833.2"/>
</dbReference>
<dbReference type="AlphaFoldDB" id="A0A8C1HYK7"/>
<sequence>MILPQDMDLPPMLIPHHKELKEGLTRVSSDILGPLRMVWQSISRVPSPALAEGGISSMTPTDEFHQLRRRLKVSISSCFVLFICSEICISSCFVCRESKDTALLVLREIYGNIPFLNSPLNQIKCLNES</sequence>
<accession>A0A8C1HYK7</accession>
<evidence type="ECO:0000313" key="2">
    <source>
        <dbReference type="Proteomes" id="UP001108240"/>
    </source>
</evidence>
<organism evidence="1 2">
    <name type="scientific">Cyprinus carpio carpio</name>
    <dbReference type="NCBI Taxonomy" id="630221"/>
    <lineage>
        <taxon>Eukaryota</taxon>
        <taxon>Metazoa</taxon>
        <taxon>Chordata</taxon>
        <taxon>Craniata</taxon>
        <taxon>Vertebrata</taxon>
        <taxon>Euteleostomi</taxon>
        <taxon>Actinopterygii</taxon>
        <taxon>Neopterygii</taxon>
        <taxon>Teleostei</taxon>
        <taxon>Ostariophysi</taxon>
        <taxon>Cypriniformes</taxon>
        <taxon>Cyprinidae</taxon>
        <taxon>Cyprininae</taxon>
        <taxon>Cyprinus</taxon>
    </lineage>
</organism>
<reference evidence="1" key="2">
    <citation type="submission" date="2025-09" db="UniProtKB">
        <authorList>
            <consortium name="Ensembl"/>
        </authorList>
    </citation>
    <scope>IDENTIFICATION</scope>
</reference>